<feature type="region of interest" description="Disordered" evidence="2">
    <location>
        <begin position="127"/>
        <end position="158"/>
    </location>
</feature>
<keyword evidence="1" id="KW-0862">Zinc</keyword>
<sequence>MPLTVPLIGRNLCFWCVEAFRNCPIHENSNVFWNDVSVKTYSDDSDEFRIVDEKELINVEKNAFYTENGRFFLPPNGSSLPVLSTFHFEKIPEKDSFKEEMKEEGKKKEEEVNEMVKRIKESFESRISEESKEKKKPNEFKIPKLPKEKQKGKKTHGYSKPHKNVSVFIRFLKKFYTFEAIKSVAREYKKGKKCDESLKVFLCDICEFSFTLRHNLQSHLVQFHGKTENVSDEKVALLKQTFPRKEK</sequence>
<dbReference type="eggNOG" id="ENOG502R93G">
    <property type="taxonomic scope" value="Eukaryota"/>
</dbReference>
<proteinExistence type="predicted"/>
<feature type="domain" description="C2H2-type" evidence="3">
    <location>
        <begin position="201"/>
        <end position="229"/>
    </location>
</feature>
<keyword evidence="1" id="KW-0479">Metal-binding</keyword>
<dbReference type="Gene3D" id="3.30.160.60">
    <property type="entry name" value="Classic Zinc Finger"/>
    <property type="match status" value="1"/>
</dbReference>
<feature type="compositionally biased region" description="Basic and acidic residues" evidence="2">
    <location>
        <begin position="127"/>
        <end position="149"/>
    </location>
</feature>
<evidence type="ECO:0000256" key="2">
    <source>
        <dbReference type="SAM" id="MobiDB-lite"/>
    </source>
</evidence>
<protein>
    <submittedName>
        <fullName evidence="5">C2H2-type domain-containing protein</fullName>
    </submittedName>
</protein>
<organism evidence="4 5">
    <name type="scientific">Caenorhabditis tropicalis</name>
    <dbReference type="NCBI Taxonomy" id="1561998"/>
    <lineage>
        <taxon>Eukaryota</taxon>
        <taxon>Metazoa</taxon>
        <taxon>Ecdysozoa</taxon>
        <taxon>Nematoda</taxon>
        <taxon>Chromadorea</taxon>
        <taxon>Rhabditida</taxon>
        <taxon>Rhabditina</taxon>
        <taxon>Rhabditomorpha</taxon>
        <taxon>Rhabditoidea</taxon>
        <taxon>Rhabditidae</taxon>
        <taxon>Peloderinae</taxon>
        <taxon>Caenorhabditis</taxon>
    </lineage>
</organism>
<name>A0A1I7U8P1_9PELO</name>
<evidence type="ECO:0000259" key="3">
    <source>
        <dbReference type="PROSITE" id="PS50157"/>
    </source>
</evidence>
<evidence type="ECO:0000313" key="4">
    <source>
        <dbReference type="Proteomes" id="UP000095282"/>
    </source>
</evidence>
<evidence type="ECO:0000256" key="1">
    <source>
        <dbReference type="PROSITE-ProRule" id="PRU00042"/>
    </source>
</evidence>
<dbReference type="WBParaSite" id="Csp11.Scaffold629.g15982.t1">
    <property type="protein sequence ID" value="Csp11.Scaffold629.g15982.t1"/>
    <property type="gene ID" value="Csp11.Scaffold629.g15982"/>
</dbReference>
<keyword evidence="1" id="KW-0863">Zinc-finger</keyword>
<evidence type="ECO:0000313" key="5">
    <source>
        <dbReference type="WBParaSite" id="Csp11.Scaffold629.g15982.t1"/>
    </source>
</evidence>
<accession>A0A1I7U8P1</accession>
<keyword evidence="4" id="KW-1185">Reference proteome</keyword>
<dbReference type="AlphaFoldDB" id="A0A1I7U8P1"/>
<dbReference type="PROSITE" id="PS00028">
    <property type="entry name" value="ZINC_FINGER_C2H2_1"/>
    <property type="match status" value="1"/>
</dbReference>
<reference evidence="5" key="1">
    <citation type="submission" date="2016-11" db="UniProtKB">
        <authorList>
            <consortium name="WormBaseParasite"/>
        </authorList>
    </citation>
    <scope>IDENTIFICATION</scope>
</reference>
<dbReference type="GO" id="GO:0008270">
    <property type="term" value="F:zinc ion binding"/>
    <property type="evidence" value="ECO:0007669"/>
    <property type="project" value="UniProtKB-KW"/>
</dbReference>
<dbReference type="PROSITE" id="PS50157">
    <property type="entry name" value="ZINC_FINGER_C2H2_2"/>
    <property type="match status" value="1"/>
</dbReference>
<dbReference type="InterPro" id="IPR013087">
    <property type="entry name" value="Znf_C2H2_type"/>
</dbReference>
<dbReference type="Proteomes" id="UP000095282">
    <property type="component" value="Unplaced"/>
</dbReference>